<protein>
    <submittedName>
        <fullName evidence="2">Uncharacterized protein</fullName>
    </submittedName>
</protein>
<proteinExistence type="predicted"/>
<sequence>MCYGRAQEDVARSGRNPRWLMGWRGPSANRCKTHATYGCYNVVSYRFRRARSLVVVLLTITLSAPGKQSVSSSKSVEERAVADSLSSTNSDSCNKLSHKHTHIEK</sequence>
<evidence type="ECO:0000256" key="1">
    <source>
        <dbReference type="SAM" id="MobiDB-lite"/>
    </source>
</evidence>
<keyword evidence="3" id="KW-1185">Reference proteome</keyword>
<name>A0AAV4HLK8_9GAST</name>
<dbReference type="EMBL" id="BMAT01009118">
    <property type="protein sequence ID" value="GFR99042.1"/>
    <property type="molecule type" value="Genomic_DNA"/>
</dbReference>
<feature type="region of interest" description="Disordered" evidence="1">
    <location>
        <begin position="66"/>
        <end position="105"/>
    </location>
</feature>
<accession>A0AAV4HLK8</accession>
<feature type="compositionally biased region" description="Polar residues" evidence="1">
    <location>
        <begin position="84"/>
        <end position="95"/>
    </location>
</feature>
<evidence type="ECO:0000313" key="2">
    <source>
        <dbReference type="EMBL" id="GFR99042.1"/>
    </source>
</evidence>
<evidence type="ECO:0000313" key="3">
    <source>
        <dbReference type="Proteomes" id="UP000762676"/>
    </source>
</evidence>
<feature type="compositionally biased region" description="Basic residues" evidence="1">
    <location>
        <begin position="96"/>
        <end position="105"/>
    </location>
</feature>
<dbReference type="AlphaFoldDB" id="A0AAV4HLK8"/>
<gene>
    <name evidence="2" type="ORF">ElyMa_004518300</name>
</gene>
<organism evidence="2 3">
    <name type="scientific">Elysia marginata</name>
    <dbReference type="NCBI Taxonomy" id="1093978"/>
    <lineage>
        <taxon>Eukaryota</taxon>
        <taxon>Metazoa</taxon>
        <taxon>Spiralia</taxon>
        <taxon>Lophotrochozoa</taxon>
        <taxon>Mollusca</taxon>
        <taxon>Gastropoda</taxon>
        <taxon>Heterobranchia</taxon>
        <taxon>Euthyneura</taxon>
        <taxon>Panpulmonata</taxon>
        <taxon>Sacoglossa</taxon>
        <taxon>Placobranchoidea</taxon>
        <taxon>Plakobranchidae</taxon>
        <taxon>Elysia</taxon>
    </lineage>
</organism>
<dbReference type="Proteomes" id="UP000762676">
    <property type="component" value="Unassembled WGS sequence"/>
</dbReference>
<reference evidence="2 3" key="1">
    <citation type="journal article" date="2021" name="Elife">
        <title>Chloroplast acquisition without the gene transfer in kleptoplastic sea slugs, Plakobranchus ocellatus.</title>
        <authorList>
            <person name="Maeda T."/>
            <person name="Takahashi S."/>
            <person name="Yoshida T."/>
            <person name="Shimamura S."/>
            <person name="Takaki Y."/>
            <person name="Nagai Y."/>
            <person name="Toyoda A."/>
            <person name="Suzuki Y."/>
            <person name="Arimoto A."/>
            <person name="Ishii H."/>
            <person name="Satoh N."/>
            <person name="Nishiyama T."/>
            <person name="Hasebe M."/>
            <person name="Maruyama T."/>
            <person name="Minagawa J."/>
            <person name="Obokata J."/>
            <person name="Shigenobu S."/>
        </authorList>
    </citation>
    <scope>NUCLEOTIDE SEQUENCE [LARGE SCALE GENOMIC DNA]</scope>
</reference>
<comment type="caution">
    <text evidence="2">The sequence shown here is derived from an EMBL/GenBank/DDBJ whole genome shotgun (WGS) entry which is preliminary data.</text>
</comment>